<accession>A0A6J4E6Y7</accession>
<feature type="transmembrane region" description="Helical" evidence="5">
    <location>
        <begin position="135"/>
        <end position="153"/>
    </location>
</feature>
<dbReference type="GO" id="GO:0016020">
    <property type="term" value="C:membrane"/>
    <property type="evidence" value="ECO:0007669"/>
    <property type="project" value="InterPro"/>
</dbReference>
<dbReference type="KEGG" id="ptw:TUM18999_32170"/>
<dbReference type="PANTHER" id="PTHR32303">
    <property type="entry name" value="QUINOPROTEIN ALCOHOL DEHYDROGENASE (CYTOCHROME C)"/>
    <property type="match status" value="1"/>
</dbReference>
<feature type="transmembrane region" description="Helical" evidence="5">
    <location>
        <begin position="102"/>
        <end position="123"/>
    </location>
</feature>
<dbReference type="InterPro" id="IPR011047">
    <property type="entry name" value="Quinoprotein_ADH-like_sf"/>
</dbReference>
<dbReference type="AlphaFoldDB" id="A0A6J4E6Y7"/>
<comment type="cofactor">
    <cofactor evidence="1">
        <name>pyrroloquinoline quinone</name>
        <dbReference type="ChEBI" id="CHEBI:58442"/>
    </cofactor>
</comment>
<reference evidence="7 9" key="1">
    <citation type="submission" date="2020-05" db="EMBL/GenBank/DDBJ databases">
        <title>Characterization of novel class B3 metallo-beta-lactamase from novel Pseudomonas species.</title>
        <authorList>
            <person name="Yamada K."/>
            <person name="Aoki K."/>
            <person name="Ishii Y."/>
        </authorList>
    </citation>
    <scope>NUCLEOTIDE SEQUENCE [LARGE SCALE GENOMIC DNA]</scope>
    <source>
        <strain evidence="7 9">TUM18999</strain>
        <strain evidence="8 10">TUM20286</strain>
    </source>
</reference>
<dbReference type="EMBL" id="AP023189">
    <property type="protein sequence ID" value="BCG25026.1"/>
    <property type="molecule type" value="Genomic_DNA"/>
</dbReference>
<keyword evidence="5" id="KW-1133">Transmembrane helix</keyword>
<dbReference type="SMART" id="SM00564">
    <property type="entry name" value="PQQ"/>
    <property type="match status" value="5"/>
</dbReference>
<dbReference type="InterPro" id="IPR018391">
    <property type="entry name" value="PQQ_b-propeller_rpt"/>
</dbReference>
<dbReference type="Proteomes" id="UP000509383">
    <property type="component" value="Chromosome"/>
</dbReference>
<proteinExistence type="inferred from homology"/>
<evidence type="ECO:0000313" key="9">
    <source>
        <dbReference type="Proteomes" id="UP000509383"/>
    </source>
</evidence>
<dbReference type="Proteomes" id="UP001054892">
    <property type="component" value="Unassembled WGS sequence"/>
</dbReference>
<feature type="region of interest" description="Disordered" evidence="4">
    <location>
        <begin position="1"/>
        <end position="21"/>
    </location>
</feature>
<feature type="region of interest" description="Disordered" evidence="4">
    <location>
        <begin position="530"/>
        <end position="553"/>
    </location>
</feature>
<dbReference type="GO" id="GO:0008876">
    <property type="term" value="F:quinoprotein glucose dehydrogenase activity"/>
    <property type="evidence" value="ECO:0007669"/>
    <property type="project" value="TreeGrafter"/>
</dbReference>
<keyword evidence="10" id="KW-1185">Reference proteome</keyword>
<feature type="region of interest" description="Disordered" evidence="4">
    <location>
        <begin position="161"/>
        <end position="184"/>
    </location>
</feature>
<sequence length="806" mass="86772">MPSPDRNREAPTPEDPMATLGTRPSPLARLLALLLSLIGLALLIGGIRLVWVGGSWYYPLAGAALLLTGFLLWNGLGSALLVFAAMLIASTAWALWEVGLDWWQLVPRLALWFGLGVLLLLPWTRRGLAGGTSPANGGALLVAVLLAGAVALLSQFTEPHRQEGEISRADPAPAAGEPPMPEGDWQAYGRSNAGDRYSPLAQITPENVHKLELAWSYRTGDLPGPDDPQETTAENTPLKANGMLYVCTPHSQVIALDPDSGREIWRFDPKISTQHADSFKGWAHMTCRGVAYHQQDTPSDGKRCERRLFLPTADTRLMALDADDGKPCEGFGDKGSIDLTRGIGSFTPGGYYSTSPPGVSRDLVIIGGHVTDNVSEDEPSGVIRAYDVRDGHLVWNWDAGNPDDTAPLAEGRTYTRNSPNMWSVMSLDEQLGLLYLPMGNQTPDQWGGRRTPASEKYSAGVTALEIATGKVRWTFQMTHHDLWDMDVGGQPTLVDLPPQKAGDAPRPALIASTKQGSLYVLDRRTGEPIVPVKETPVPQGAAKGDFTAPTQPMSALNLMPPPLQERDMWGGTPIDQMLCRITFRSLRYEGIYTPPSEQGSLVYPGNFGVFDWGGIAVDPVRQIAFLNPSYMAFTSKLIPEGSAADEPARKSEIEGVQPNKGAPYGALLSPLLSPLGLPCQSPPWGYVAGLDLTTMNVAWKHKNGTVRDSSPIPIPLPMGVPSLGGSVITGGGVAFLAGTLDQYLRAYDVRTGEQLWEGRLPAGGQATPMSYTGKDGRQYVLIVAGGHGSLHTRQGDHVLAFALPKE</sequence>
<keyword evidence="3" id="KW-0560">Oxidoreductase</keyword>
<evidence type="ECO:0000259" key="6">
    <source>
        <dbReference type="Pfam" id="PF01011"/>
    </source>
</evidence>
<dbReference type="NCBIfam" id="TIGR03074">
    <property type="entry name" value="PQQ_membr_DH"/>
    <property type="match status" value="1"/>
</dbReference>
<evidence type="ECO:0000313" key="8">
    <source>
        <dbReference type="EMBL" id="GJN55972.1"/>
    </source>
</evidence>
<comment type="similarity">
    <text evidence="2">Belongs to the bacterial PQQ dehydrogenase family.</text>
</comment>
<dbReference type="CDD" id="cd10280">
    <property type="entry name" value="PQQ_mGDH"/>
    <property type="match status" value="1"/>
</dbReference>
<feature type="domain" description="Pyrrolo-quinoline quinone repeat" evidence="6">
    <location>
        <begin position="185"/>
        <end position="780"/>
    </location>
</feature>
<keyword evidence="5" id="KW-0472">Membrane</keyword>
<organism evidence="7 9">
    <name type="scientific">Pseudomonas tohonis</name>
    <dbReference type="NCBI Taxonomy" id="2725477"/>
    <lineage>
        <taxon>Bacteria</taxon>
        <taxon>Pseudomonadati</taxon>
        <taxon>Pseudomonadota</taxon>
        <taxon>Gammaproteobacteria</taxon>
        <taxon>Pseudomonadales</taxon>
        <taxon>Pseudomonadaceae</taxon>
        <taxon>Pseudomonas</taxon>
    </lineage>
</organism>
<dbReference type="GO" id="GO:0048038">
    <property type="term" value="F:quinone binding"/>
    <property type="evidence" value="ECO:0007669"/>
    <property type="project" value="InterPro"/>
</dbReference>
<name>A0A6J4E6Y7_9PSED</name>
<evidence type="ECO:0000256" key="2">
    <source>
        <dbReference type="ARBA" id="ARBA00008156"/>
    </source>
</evidence>
<dbReference type="SUPFAM" id="SSF50998">
    <property type="entry name" value="Quinoprotein alcohol dehydrogenase-like"/>
    <property type="match status" value="1"/>
</dbReference>
<dbReference type="Gene3D" id="2.140.10.10">
    <property type="entry name" value="Quinoprotein alcohol dehydrogenase-like superfamily"/>
    <property type="match status" value="1"/>
</dbReference>
<evidence type="ECO:0000256" key="5">
    <source>
        <dbReference type="SAM" id="Phobius"/>
    </source>
</evidence>
<evidence type="ECO:0000256" key="4">
    <source>
        <dbReference type="SAM" id="MobiDB-lite"/>
    </source>
</evidence>
<dbReference type="Pfam" id="PF01011">
    <property type="entry name" value="PQQ"/>
    <property type="match status" value="1"/>
</dbReference>
<keyword evidence="5" id="KW-0812">Transmembrane</keyword>
<dbReference type="EMBL" id="BQKM01000023">
    <property type="protein sequence ID" value="GJN55972.1"/>
    <property type="molecule type" value="Genomic_DNA"/>
</dbReference>
<evidence type="ECO:0000256" key="1">
    <source>
        <dbReference type="ARBA" id="ARBA00001931"/>
    </source>
</evidence>
<evidence type="ECO:0000313" key="7">
    <source>
        <dbReference type="EMBL" id="BCG25026.1"/>
    </source>
</evidence>
<protein>
    <submittedName>
        <fullName evidence="7">Glucose dehydrogenase</fullName>
    </submittedName>
</protein>
<evidence type="ECO:0000313" key="10">
    <source>
        <dbReference type="Proteomes" id="UP001054892"/>
    </source>
</evidence>
<gene>
    <name evidence="7" type="ORF">TUM18999_32170</name>
    <name evidence="8" type="ORF">TUM20286_57240</name>
</gene>
<dbReference type="InterPro" id="IPR017511">
    <property type="entry name" value="PQQ_mDH"/>
</dbReference>
<dbReference type="InterPro" id="IPR002372">
    <property type="entry name" value="PQQ_rpt_dom"/>
</dbReference>
<feature type="compositionally biased region" description="Basic and acidic residues" evidence="4">
    <location>
        <begin position="1"/>
        <end position="11"/>
    </location>
</feature>
<feature type="transmembrane region" description="Helical" evidence="5">
    <location>
        <begin position="30"/>
        <end position="50"/>
    </location>
</feature>
<dbReference type="PANTHER" id="PTHR32303:SF4">
    <property type="entry name" value="QUINOPROTEIN GLUCOSE DEHYDROGENASE"/>
    <property type="match status" value="1"/>
</dbReference>
<evidence type="ECO:0000256" key="3">
    <source>
        <dbReference type="ARBA" id="ARBA00023002"/>
    </source>
</evidence>